<keyword evidence="1" id="KW-0732">Signal</keyword>
<protein>
    <submittedName>
        <fullName evidence="2">Uncharacterized protein</fullName>
    </submittedName>
</protein>
<name>A0A091AYA8_9GAMM</name>
<evidence type="ECO:0000256" key="1">
    <source>
        <dbReference type="SAM" id="SignalP"/>
    </source>
</evidence>
<dbReference type="AlphaFoldDB" id="A0A091AYA8"/>
<keyword evidence="3" id="KW-1185">Reference proteome</keyword>
<feature type="chain" id="PRO_5001871048" evidence="1">
    <location>
        <begin position="27"/>
        <end position="236"/>
    </location>
</feature>
<evidence type="ECO:0000313" key="2">
    <source>
        <dbReference type="EMBL" id="KFN43639.1"/>
    </source>
</evidence>
<gene>
    <name evidence="2" type="ORF">N789_10205</name>
</gene>
<reference evidence="2 3" key="1">
    <citation type="submission" date="2013-09" db="EMBL/GenBank/DDBJ databases">
        <title>Genome sequencing of Arenimonas oryziterrae.</title>
        <authorList>
            <person name="Chen F."/>
            <person name="Wang G."/>
        </authorList>
    </citation>
    <scope>NUCLEOTIDE SEQUENCE [LARGE SCALE GENOMIC DNA]</scope>
    <source>
        <strain evidence="2 3">YC6267</strain>
    </source>
</reference>
<dbReference type="EMBL" id="AVCI01000005">
    <property type="protein sequence ID" value="KFN43639.1"/>
    <property type="molecule type" value="Genomic_DNA"/>
</dbReference>
<feature type="signal peptide" evidence="1">
    <location>
        <begin position="1"/>
        <end position="26"/>
    </location>
</feature>
<dbReference type="PATRIC" id="fig|1121015.4.peg.1527"/>
<comment type="caution">
    <text evidence="2">The sequence shown here is derived from an EMBL/GenBank/DDBJ whole genome shotgun (WGS) entry which is preliminary data.</text>
</comment>
<dbReference type="Proteomes" id="UP000029385">
    <property type="component" value="Unassembled WGS sequence"/>
</dbReference>
<sequence length="236" mass="25955">MATCLANCLGSGALVLFLAACTTTSATPALTTPVPIDVSEPTSIEVSDVIVDLDWARSARVPLDGSSRELSRKFSRYFLKKSVDASRRAGIAPMSVLCRVKNQDVYRVSRLRGTDYQDEHVTLYVSAGQARVERIEVLWPDDDDRLQIASRTKTLDRNALTAALHELDVIGISQFPAEVQSDIISFHTSVWLIETCIARQQRLTYDSNALGLADPDNIGKGNRFTDAVKLLRSLAD</sequence>
<evidence type="ECO:0000313" key="3">
    <source>
        <dbReference type="Proteomes" id="UP000029385"/>
    </source>
</evidence>
<proteinExistence type="predicted"/>
<organism evidence="2 3">
    <name type="scientific">Arenimonas oryziterrae DSM 21050 = YC6267</name>
    <dbReference type="NCBI Taxonomy" id="1121015"/>
    <lineage>
        <taxon>Bacteria</taxon>
        <taxon>Pseudomonadati</taxon>
        <taxon>Pseudomonadota</taxon>
        <taxon>Gammaproteobacteria</taxon>
        <taxon>Lysobacterales</taxon>
        <taxon>Lysobacteraceae</taxon>
        <taxon>Arenimonas</taxon>
    </lineage>
</organism>
<accession>A0A091AYA8</accession>